<evidence type="ECO:0000256" key="5">
    <source>
        <dbReference type="ARBA" id="ARBA00022679"/>
    </source>
</evidence>
<dbReference type="GO" id="GO:0032259">
    <property type="term" value="P:methylation"/>
    <property type="evidence" value="ECO:0007669"/>
    <property type="project" value="UniProtKB-KW"/>
</dbReference>
<comment type="similarity">
    <text evidence="2">Belongs to the MGMT family.</text>
</comment>
<dbReference type="Gene3D" id="1.10.10.10">
    <property type="entry name" value="Winged helix-like DNA-binding domain superfamily/Winged helix DNA-binding domain"/>
    <property type="match status" value="1"/>
</dbReference>
<evidence type="ECO:0000256" key="7">
    <source>
        <dbReference type="ARBA" id="ARBA00023204"/>
    </source>
</evidence>
<dbReference type="EC" id="2.1.1.63" evidence="3"/>
<name>A0A5K7XEB2_9BACT</name>
<dbReference type="InterPro" id="IPR036388">
    <property type="entry name" value="WH-like_DNA-bd_sf"/>
</dbReference>
<sequence length="191" mass="20144">MATLRTRESVTPAFATGDSELGGLAVAAAGDVVIGVSFGNRSVQAAETALRRKLDQYWPLPSDAAQASDDDFDLAEEVLDLLQRFAAGEPVDLKKVPIAVDHLSPFQQKVVKACRAIKRGATLSYGEVAAQAGSSGAARAVGSVMRSNRTPLIVPCHRVVAAGGRIGGFSAPDGLVMKRRLLELEADVQFR</sequence>
<dbReference type="SUPFAM" id="SSF46767">
    <property type="entry name" value="Methylated DNA-protein cysteine methyltransferase, C-terminal domain"/>
    <property type="match status" value="1"/>
</dbReference>
<dbReference type="InterPro" id="IPR036217">
    <property type="entry name" value="MethylDNA_cys_MeTrfase_DNAb"/>
</dbReference>
<evidence type="ECO:0000259" key="9">
    <source>
        <dbReference type="Pfam" id="PF01035"/>
    </source>
</evidence>
<evidence type="ECO:0000256" key="3">
    <source>
        <dbReference type="ARBA" id="ARBA00011918"/>
    </source>
</evidence>
<dbReference type="AlphaFoldDB" id="A0A5K7XEB2"/>
<dbReference type="KEGG" id="lpav:PLANPX_2195"/>
<dbReference type="InterPro" id="IPR001497">
    <property type="entry name" value="MethylDNA_cys_MeTrfase_AS"/>
</dbReference>
<dbReference type="PROSITE" id="PS00374">
    <property type="entry name" value="MGMT"/>
    <property type="match status" value="1"/>
</dbReference>
<protein>
    <recommendedName>
        <fullName evidence="3">methylated-DNA--[protein]-cysteine S-methyltransferase</fullName>
        <ecNumber evidence="3">2.1.1.63</ecNumber>
    </recommendedName>
</protein>
<keyword evidence="5 10" id="KW-0808">Transferase</keyword>
<evidence type="ECO:0000313" key="11">
    <source>
        <dbReference type="Proteomes" id="UP000326837"/>
    </source>
</evidence>
<proteinExistence type="inferred from homology"/>
<comment type="catalytic activity">
    <reaction evidence="8">
        <text>a 6-O-methyl-2'-deoxyguanosine in DNA + L-cysteinyl-[protein] = S-methyl-L-cysteinyl-[protein] + a 2'-deoxyguanosine in DNA</text>
        <dbReference type="Rhea" id="RHEA:24000"/>
        <dbReference type="Rhea" id="RHEA-COMP:10131"/>
        <dbReference type="Rhea" id="RHEA-COMP:10132"/>
        <dbReference type="Rhea" id="RHEA-COMP:11367"/>
        <dbReference type="Rhea" id="RHEA-COMP:11368"/>
        <dbReference type="ChEBI" id="CHEBI:29950"/>
        <dbReference type="ChEBI" id="CHEBI:82612"/>
        <dbReference type="ChEBI" id="CHEBI:85445"/>
        <dbReference type="ChEBI" id="CHEBI:85448"/>
        <dbReference type="EC" id="2.1.1.63"/>
    </reaction>
</comment>
<gene>
    <name evidence="10" type="ORF">PLANPX_2195</name>
</gene>
<keyword evidence="7" id="KW-0234">DNA repair</keyword>
<dbReference type="GO" id="GO:0003908">
    <property type="term" value="F:methylated-DNA-[protein]-cysteine S-methyltransferase activity"/>
    <property type="evidence" value="ECO:0007669"/>
    <property type="project" value="UniProtKB-EC"/>
</dbReference>
<organism evidence="10 11">
    <name type="scientific">Lacipirellula parvula</name>
    <dbReference type="NCBI Taxonomy" id="2650471"/>
    <lineage>
        <taxon>Bacteria</taxon>
        <taxon>Pseudomonadati</taxon>
        <taxon>Planctomycetota</taxon>
        <taxon>Planctomycetia</taxon>
        <taxon>Pirellulales</taxon>
        <taxon>Lacipirellulaceae</taxon>
        <taxon>Lacipirellula</taxon>
    </lineage>
</organism>
<dbReference type="EMBL" id="AP021861">
    <property type="protein sequence ID" value="BBO32583.1"/>
    <property type="molecule type" value="Genomic_DNA"/>
</dbReference>
<dbReference type="PANTHER" id="PTHR10815:SF13">
    <property type="entry name" value="METHYLATED-DNA--PROTEIN-CYSTEINE METHYLTRANSFERASE"/>
    <property type="match status" value="1"/>
</dbReference>
<evidence type="ECO:0000256" key="6">
    <source>
        <dbReference type="ARBA" id="ARBA00022763"/>
    </source>
</evidence>
<dbReference type="GO" id="GO:0006281">
    <property type="term" value="P:DNA repair"/>
    <property type="evidence" value="ECO:0007669"/>
    <property type="project" value="UniProtKB-KW"/>
</dbReference>
<comment type="catalytic activity">
    <reaction evidence="1">
        <text>a 4-O-methyl-thymidine in DNA + L-cysteinyl-[protein] = a thymidine in DNA + S-methyl-L-cysteinyl-[protein]</text>
        <dbReference type="Rhea" id="RHEA:53428"/>
        <dbReference type="Rhea" id="RHEA-COMP:10131"/>
        <dbReference type="Rhea" id="RHEA-COMP:10132"/>
        <dbReference type="Rhea" id="RHEA-COMP:13555"/>
        <dbReference type="Rhea" id="RHEA-COMP:13556"/>
        <dbReference type="ChEBI" id="CHEBI:29950"/>
        <dbReference type="ChEBI" id="CHEBI:82612"/>
        <dbReference type="ChEBI" id="CHEBI:137386"/>
        <dbReference type="ChEBI" id="CHEBI:137387"/>
        <dbReference type="EC" id="2.1.1.63"/>
    </reaction>
</comment>
<dbReference type="InterPro" id="IPR014048">
    <property type="entry name" value="MethylDNA_cys_MeTrfase_DNA-bd"/>
</dbReference>
<evidence type="ECO:0000256" key="1">
    <source>
        <dbReference type="ARBA" id="ARBA00001286"/>
    </source>
</evidence>
<keyword evidence="6" id="KW-0227">DNA damage</keyword>
<dbReference type="Proteomes" id="UP000326837">
    <property type="component" value="Chromosome"/>
</dbReference>
<evidence type="ECO:0000256" key="4">
    <source>
        <dbReference type="ARBA" id="ARBA00022603"/>
    </source>
</evidence>
<evidence type="ECO:0000256" key="8">
    <source>
        <dbReference type="ARBA" id="ARBA00049348"/>
    </source>
</evidence>
<dbReference type="NCBIfam" id="TIGR00589">
    <property type="entry name" value="ogt"/>
    <property type="match status" value="1"/>
</dbReference>
<dbReference type="Pfam" id="PF01035">
    <property type="entry name" value="DNA_binding_1"/>
    <property type="match status" value="1"/>
</dbReference>
<accession>A0A5K7XEB2</accession>
<evidence type="ECO:0000313" key="10">
    <source>
        <dbReference type="EMBL" id="BBO32583.1"/>
    </source>
</evidence>
<feature type="domain" description="Methylated-DNA-[protein]-cysteine S-methyltransferase DNA binding" evidence="9">
    <location>
        <begin position="105"/>
        <end position="186"/>
    </location>
</feature>
<dbReference type="FunFam" id="1.10.10.10:FF:000214">
    <property type="entry name" value="Methylated-DNA--protein-cysteine methyltransferase"/>
    <property type="match status" value="1"/>
</dbReference>
<dbReference type="CDD" id="cd06445">
    <property type="entry name" value="ATase"/>
    <property type="match status" value="1"/>
</dbReference>
<keyword evidence="4 10" id="KW-0489">Methyltransferase</keyword>
<reference evidence="11" key="1">
    <citation type="submission" date="2019-10" db="EMBL/GenBank/DDBJ databases">
        <title>Lacipirellula parvula gen. nov., sp. nov., representing a lineage of planctomycetes widespread in freshwater anoxic habitats, and description of the family Lacipirellulaceae.</title>
        <authorList>
            <person name="Dedysh S.N."/>
            <person name="Kulichevskaya I.S."/>
            <person name="Beletsky A.V."/>
            <person name="Rakitin A.L."/>
            <person name="Mardanov A.V."/>
            <person name="Ivanova A.A."/>
            <person name="Saltykova V.X."/>
            <person name="Rijpstra W.I.C."/>
            <person name="Sinninghe Damste J.S."/>
            <person name="Ravin N.V."/>
        </authorList>
    </citation>
    <scope>NUCLEOTIDE SEQUENCE [LARGE SCALE GENOMIC DNA]</scope>
    <source>
        <strain evidence="11">PX69</strain>
    </source>
</reference>
<evidence type="ECO:0000256" key="2">
    <source>
        <dbReference type="ARBA" id="ARBA00008711"/>
    </source>
</evidence>
<dbReference type="PANTHER" id="PTHR10815">
    <property type="entry name" value="METHYLATED-DNA--PROTEIN-CYSTEINE METHYLTRANSFERASE"/>
    <property type="match status" value="1"/>
</dbReference>
<keyword evidence="11" id="KW-1185">Reference proteome</keyword>